<keyword evidence="3 4" id="KW-0687">Ribonucleoprotein</keyword>
<dbReference type="PROSITE" id="PS00360">
    <property type="entry name" value="RIBOSOMAL_S9"/>
    <property type="match status" value="1"/>
</dbReference>
<keyword evidence="2 4" id="KW-0689">Ribosomal protein</keyword>
<gene>
    <name evidence="4" type="primary">rps9</name>
    <name evidence="7" type="ORF">ENT92_01000</name>
    <name evidence="6" type="ORF">ENU14_01130</name>
</gene>
<evidence type="ECO:0000256" key="4">
    <source>
        <dbReference type="HAMAP-Rule" id="MF_00532"/>
    </source>
</evidence>
<comment type="similarity">
    <text evidence="1 4 5">Belongs to the universal ribosomal protein uS9 family.</text>
</comment>
<dbReference type="Pfam" id="PF00380">
    <property type="entry name" value="Ribosomal_S9"/>
    <property type="match status" value="1"/>
</dbReference>
<evidence type="ECO:0000256" key="3">
    <source>
        <dbReference type="ARBA" id="ARBA00023274"/>
    </source>
</evidence>
<organism evidence="6">
    <name type="scientific">Staphylothermus marinus</name>
    <dbReference type="NCBI Taxonomy" id="2280"/>
    <lineage>
        <taxon>Archaea</taxon>
        <taxon>Thermoproteota</taxon>
        <taxon>Thermoprotei</taxon>
        <taxon>Desulfurococcales</taxon>
        <taxon>Desulfurococcaceae</taxon>
        <taxon>Staphylothermus</taxon>
    </lineage>
</organism>
<dbReference type="PANTHER" id="PTHR21569">
    <property type="entry name" value="RIBOSOMAL PROTEIN S9"/>
    <property type="match status" value="1"/>
</dbReference>
<dbReference type="NCBIfam" id="NF001749">
    <property type="entry name" value="PRK00474.1"/>
    <property type="match status" value="1"/>
</dbReference>
<dbReference type="GO" id="GO:0003735">
    <property type="term" value="F:structural constituent of ribosome"/>
    <property type="evidence" value="ECO:0007669"/>
    <property type="project" value="UniProtKB-UniRule"/>
</dbReference>
<proteinExistence type="inferred from homology"/>
<evidence type="ECO:0000313" key="6">
    <source>
        <dbReference type="EMBL" id="HGM58181.1"/>
    </source>
</evidence>
<dbReference type="InterPro" id="IPR020568">
    <property type="entry name" value="Ribosomal_Su5_D2-typ_SF"/>
</dbReference>
<dbReference type="InterPro" id="IPR000754">
    <property type="entry name" value="Ribosomal_uS9"/>
</dbReference>
<comment type="caution">
    <text evidence="6">The sequence shown here is derived from an EMBL/GenBank/DDBJ whole genome shotgun (WGS) entry which is preliminary data.</text>
</comment>
<sequence>MNSSEKIVIATGKRKTSIARAVIKPGEGRVWVNNIPIEIWPCELARLKMMEPLIIVGDLWKKVDIKVNVKGGGYMSQAEAVRIAIARGLLEYSGRNEELKKIMEEYDRHLLTGDPRRTESEKWGRYSARRRWQKSYR</sequence>
<dbReference type="GO" id="GO:0022627">
    <property type="term" value="C:cytosolic small ribosomal subunit"/>
    <property type="evidence" value="ECO:0007669"/>
    <property type="project" value="UniProtKB-UniRule"/>
</dbReference>
<evidence type="ECO:0000256" key="1">
    <source>
        <dbReference type="ARBA" id="ARBA00005251"/>
    </source>
</evidence>
<reference evidence="6" key="1">
    <citation type="journal article" date="2020" name="mSystems">
        <title>Genome- and Community-Level Interaction Insights into Carbon Utilization and Element Cycling Functions of Hydrothermarchaeota in Hydrothermal Sediment.</title>
        <authorList>
            <person name="Zhou Z."/>
            <person name="Liu Y."/>
            <person name="Xu W."/>
            <person name="Pan J."/>
            <person name="Luo Z.H."/>
            <person name="Li M."/>
        </authorList>
    </citation>
    <scope>NUCLEOTIDE SEQUENCE [LARGE SCALE GENOMIC DNA]</scope>
    <source>
        <strain evidence="7">SpSt-622</strain>
        <strain evidence="6">SpSt-642</strain>
    </source>
</reference>
<dbReference type="InterPro" id="IPR019958">
    <property type="entry name" value="Ribosomal_uS9_archaeal"/>
</dbReference>
<dbReference type="EMBL" id="DTBJ01000013">
    <property type="protein sequence ID" value="HGM58181.1"/>
    <property type="molecule type" value="Genomic_DNA"/>
</dbReference>
<dbReference type="NCBIfam" id="TIGR03627">
    <property type="entry name" value="uS9_arch"/>
    <property type="match status" value="1"/>
</dbReference>
<name>A0A7C4D6L3_STAMA</name>
<dbReference type="EMBL" id="DTAN01000042">
    <property type="protein sequence ID" value="HGU64781.1"/>
    <property type="molecule type" value="Genomic_DNA"/>
</dbReference>
<dbReference type="Gene3D" id="3.30.230.10">
    <property type="match status" value="1"/>
</dbReference>
<dbReference type="InterPro" id="IPR014721">
    <property type="entry name" value="Ribsml_uS5_D2-typ_fold_subgr"/>
</dbReference>
<dbReference type="GO" id="GO:0003723">
    <property type="term" value="F:RNA binding"/>
    <property type="evidence" value="ECO:0007669"/>
    <property type="project" value="TreeGrafter"/>
</dbReference>
<dbReference type="GO" id="GO:0000462">
    <property type="term" value="P:maturation of SSU-rRNA from tricistronic rRNA transcript (SSU-rRNA, 5.8S rRNA, LSU-rRNA)"/>
    <property type="evidence" value="ECO:0007669"/>
    <property type="project" value="TreeGrafter"/>
</dbReference>
<accession>A0A7C4D6L3</accession>
<evidence type="ECO:0000256" key="2">
    <source>
        <dbReference type="ARBA" id="ARBA00022980"/>
    </source>
</evidence>
<dbReference type="GO" id="GO:0006412">
    <property type="term" value="P:translation"/>
    <property type="evidence" value="ECO:0007669"/>
    <property type="project" value="UniProtKB-UniRule"/>
</dbReference>
<protein>
    <recommendedName>
        <fullName evidence="4">Small ribosomal subunit protein uS9</fullName>
    </recommendedName>
</protein>
<dbReference type="SUPFAM" id="SSF54211">
    <property type="entry name" value="Ribosomal protein S5 domain 2-like"/>
    <property type="match status" value="1"/>
</dbReference>
<dbReference type="AlphaFoldDB" id="A0A7C4D6L3"/>
<evidence type="ECO:0000313" key="7">
    <source>
        <dbReference type="EMBL" id="HGU64781.1"/>
    </source>
</evidence>
<dbReference type="InterPro" id="IPR020574">
    <property type="entry name" value="Ribosomal_uS9_CS"/>
</dbReference>
<dbReference type="PANTHER" id="PTHR21569:SF16">
    <property type="entry name" value="RIBOSOMAL PROTEIN S16"/>
    <property type="match status" value="1"/>
</dbReference>
<evidence type="ECO:0000256" key="5">
    <source>
        <dbReference type="RuleBase" id="RU003815"/>
    </source>
</evidence>
<dbReference type="HAMAP" id="MF_00532_A">
    <property type="entry name" value="Ribosomal_uS9_A"/>
    <property type="match status" value="1"/>
</dbReference>